<dbReference type="InterPro" id="IPR050968">
    <property type="entry name" value="Cytochrome_c_oxidase_bac_sub4"/>
</dbReference>
<evidence type="ECO:0000256" key="7">
    <source>
        <dbReference type="SAM" id="Phobius"/>
    </source>
</evidence>
<name>A0ABT9XKI3_9BACL</name>
<reference evidence="8 9" key="1">
    <citation type="submission" date="2023-07" db="EMBL/GenBank/DDBJ databases">
        <title>Genomic Encyclopedia of Type Strains, Phase IV (KMG-IV): sequencing the most valuable type-strain genomes for metagenomic binning, comparative biology and taxonomic classification.</title>
        <authorList>
            <person name="Goeker M."/>
        </authorList>
    </citation>
    <scope>NUCLEOTIDE SEQUENCE [LARGE SCALE GENOMIC DNA]</scope>
    <source>
        <strain evidence="8 9">DSM 4006</strain>
    </source>
</reference>
<dbReference type="RefSeq" id="WP_274457510.1">
    <property type="nucleotide sequence ID" value="NZ_CP067097.1"/>
</dbReference>
<feature type="transmembrane region" description="Helical" evidence="7">
    <location>
        <begin position="51"/>
        <end position="72"/>
    </location>
</feature>
<feature type="transmembrane region" description="Helical" evidence="7">
    <location>
        <begin position="26"/>
        <end position="44"/>
    </location>
</feature>
<dbReference type="EMBL" id="JAUSTP010000024">
    <property type="protein sequence ID" value="MDQ0190810.1"/>
    <property type="molecule type" value="Genomic_DNA"/>
</dbReference>
<keyword evidence="6 7" id="KW-0472">Membrane</keyword>
<sequence>MSSQSNTAHRHAASAVHEPSFPWKQVIGYVLSLLLTGATLWCGFGHGLHGGVLQTTMMVLGMLQVLVQLLLFMHLSEGGTTSHIWMILLGFFFTFVVVAASIWIMTFGYQVQ</sequence>
<evidence type="ECO:0000313" key="8">
    <source>
        <dbReference type="EMBL" id="MDQ0190810.1"/>
    </source>
</evidence>
<dbReference type="Proteomes" id="UP001232973">
    <property type="component" value="Unassembled WGS sequence"/>
</dbReference>
<keyword evidence="9" id="KW-1185">Reference proteome</keyword>
<keyword evidence="3" id="KW-1003">Cell membrane</keyword>
<evidence type="ECO:0000256" key="4">
    <source>
        <dbReference type="ARBA" id="ARBA00022692"/>
    </source>
</evidence>
<dbReference type="Pfam" id="PF03626">
    <property type="entry name" value="COX4_pro"/>
    <property type="match status" value="1"/>
</dbReference>
<keyword evidence="5 7" id="KW-1133">Transmembrane helix</keyword>
<gene>
    <name evidence="8" type="ORF">J2S03_002677</name>
</gene>
<comment type="subcellular location">
    <subcellularLocation>
        <location evidence="1">Cell membrane</location>
        <topology evidence="1">Multi-pass membrane protein</topology>
    </subcellularLocation>
</comment>
<evidence type="ECO:0000313" key="9">
    <source>
        <dbReference type="Proteomes" id="UP001232973"/>
    </source>
</evidence>
<evidence type="ECO:0000256" key="5">
    <source>
        <dbReference type="ARBA" id="ARBA00022989"/>
    </source>
</evidence>
<keyword evidence="4 7" id="KW-0812">Transmembrane</keyword>
<dbReference type="PANTHER" id="PTHR36835">
    <property type="entry name" value="CYTOCHROME BO(3) UBIQUINOL OXIDASE SUBUNIT 4"/>
    <property type="match status" value="1"/>
</dbReference>
<comment type="similarity">
    <text evidence="2">Belongs to the cytochrome c oxidase bacterial subunit 4 family.</text>
</comment>
<evidence type="ECO:0000256" key="1">
    <source>
        <dbReference type="ARBA" id="ARBA00004651"/>
    </source>
</evidence>
<evidence type="ECO:0000256" key="6">
    <source>
        <dbReference type="ARBA" id="ARBA00023136"/>
    </source>
</evidence>
<protein>
    <submittedName>
        <fullName evidence="8">Cytochrome aa3 quinol oxidase subunit IV</fullName>
    </submittedName>
</protein>
<dbReference type="InterPro" id="IPR005171">
    <property type="entry name" value="Cyt_c_oxidase_su4_prok"/>
</dbReference>
<evidence type="ECO:0000256" key="3">
    <source>
        <dbReference type="ARBA" id="ARBA00022475"/>
    </source>
</evidence>
<evidence type="ECO:0000256" key="2">
    <source>
        <dbReference type="ARBA" id="ARBA00008079"/>
    </source>
</evidence>
<accession>A0ABT9XKI3</accession>
<dbReference type="PANTHER" id="PTHR36835:SF1">
    <property type="entry name" value="CYTOCHROME BO(3) UBIQUINOL OXIDASE SUBUNIT 4"/>
    <property type="match status" value="1"/>
</dbReference>
<proteinExistence type="inferred from homology"/>
<feature type="transmembrane region" description="Helical" evidence="7">
    <location>
        <begin position="84"/>
        <end position="109"/>
    </location>
</feature>
<organism evidence="8 9">
    <name type="scientific">Alicyclobacillus cycloheptanicus</name>
    <dbReference type="NCBI Taxonomy" id="1457"/>
    <lineage>
        <taxon>Bacteria</taxon>
        <taxon>Bacillati</taxon>
        <taxon>Bacillota</taxon>
        <taxon>Bacilli</taxon>
        <taxon>Bacillales</taxon>
        <taxon>Alicyclobacillaceae</taxon>
        <taxon>Alicyclobacillus</taxon>
    </lineage>
</organism>
<comment type="caution">
    <text evidence="8">The sequence shown here is derived from an EMBL/GenBank/DDBJ whole genome shotgun (WGS) entry which is preliminary data.</text>
</comment>